<dbReference type="CDD" id="cd16984">
    <property type="entry name" value="CID_Nrd1_like"/>
    <property type="match status" value="1"/>
</dbReference>
<feature type="compositionally biased region" description="Polar residues" evidence="6">
    <location>
        <begin position="676"/>
        <end position="690"/>
    </location>
</feature>
<dbReference type="KEGG" id="bnn:FOA43_001094"/>
<dbReference type="InterPro" id="IPR008942">
    <property type="entry name" value="ENTH_VHS"/>
</dbReference>
<evidence type="ECO:0000313" key="9">
    <source>
        <dbReference type="EMBL" id="QPG73780.1"/>
    </source>
</evidence>
<dbReference type="Gene3D" id="3.30.70.330">
    <property type="match status" value="1"/>
</dbReference>
<dbReference type="RefSeq" id="XP_038777345.1">
    <property type="nucleotide sequence ID" value="XM_038921417.1"/>
</dbReference>
<dbReference type="Gene3D" id="1.25.40.90">
    <property type="match status" value="1"/>
</dbReference>
<dbReference type="SUPFAM" id="SSF48464">
    <property type="entry name" value="ENTH/VHS domain"/>
    <property type="match status" value="1"/>
</dbReference>
<dbReference type="Proteomes" id="UP000662931">
    <property type="component" value="Chromosome 1"/>
</dbReference>
<evidence type="ECO:0000259" key="7">
    <source>
        <dbReference type="PROSITE" id="PS50102"/>
    </source>
</evidence>
<feature type="region of interest" description="Disordered" evidence="6">
    <location>
        <begin position="509"/>
        <end position="690"/>
    </location>
</feature>
<dbReference type="Pfam" id="PF04818">
    <property type="entry name" value="CID"/>
    <property type="match status" value="1"/>
</dbReference>
<evidence type="ECO:0000256" key="3">
    <source>
        <dbReference type="ARBA" id="ARBA00022884"/>
    </source>
</evidence>
<evidence type="ECO:0000256" key="4">
    <source>
        <dbReference type="ARBA" id="ARBA00023242"/>
    </source>
</evidence>
<dbReference type="SMART" id="SM00582">
    <property type="entry name" value="RPR"/>
    <property type="match status" value="1"/>
</dbReference>
<dbReference type="AlphaFoldDB" id="A0A875RNI2"/>
<feature type="compositionally biased region" description="Low complexity" evidence="6">
    <location>
        <begin position="234"/>
        <end position="248"/>
    </location>
</feature>
<evidence type="ECO:0000313" key="10">
    <source>
        <dbReference type="Proteomes" id="UP000662931"/>
    </source>
</evidence>
<dbReference type="GO" id="GO:0031124">
    <property type="term" value="P:mRNA 3'-end processing"/>
    <property type="evidence" value="ECO:0007669"/>
    <property type="project" value="UniProtKB-ARBA"/>
</dbReference>
<feature type="domain" description="RRM" evidence="7">
    <location>
        <begin position="382"/>
        <end position="438"/>
    </location>
</feature>
<feature type="region of interest" description="Disordered" evidence="6">
    <location>
        <begin position="137"/>
        <end position="197"/>
    </location>
</feature>
<dbReference type="EMBL" id="CP064812">
    <property type="protein sequence ID" value="QPG73780.1"/>
    <property type="molecule type" value="Genomic_DNA"/>
</dbReference>
<feature type="compositionally biased region" description="Polar residues" evidence="6">
    <location>
        <begin position="537"/>
        <end position="554"/>
    </location>
</feature>
<comment type="subcellular location">
    <subcellularLocation>
        <location evidence="1">Nucleus</location>
    </subcellularLocation>
</comment>
<feature type="compositionally biased region" description="Low complexity" evidence="6">
    <location>
        <begin position="604"/>
        <end position="616"/>
    </location>
</feature>
<feature type="compositionally biased region" description="Basic and acidic residues" evidence="6">
    <location>
        <begin position="304"/>
        <end position="326"/>
    </location>
</feature>
<dbReference type="InterPro" id="IPR006569">
    <property type="entry name" value="CID_dom"/>
</dbReference>
<dbReference type="GO" id="GO:0003723">
    <property type="term" value="F:RNA binding"/>
    <property type="evidence" value="ECO:0007669"/>
    <property type="project" value="UniProtKB-UniRule"/>
</dbReference>
<dbReference type="SUPFAM" id="SSF54928">
    <property type="entry name" value="RNA-binding domain, RBD"/>
    <property type="match status" value="1"/>
</dbReference>
<dbReference type="PROSITE" id="PS51391">
    <property type="entry name" value="CID"/>
    <property type="match status" value="1"/>
</dbReference>
<dbReference type="GO" id="GO:0006369">
    <property type="term" value="P:termination of RNA polymerase II transcription"/>
    <property type="evidence" value="ECO:0007669"/>
    <property type="project" value="UniProtKB-ARBA"/>
</dbReference>
<evidence type="ECO:0000256" key="2">
    <source>
        <dbReference type="ARBA" id="ARBA00022553"/>
    </source>
</evidence>
<dbReference type="GO" id="GO:0032991">
    <property type="term" value="C:protein-containing complex"/>
    <property type="evidence" value="ECO:0007669"/>
    <property type="project" value="UniProtKB-ARBA"/>
</dbReference>
<proteinExistence type="predicted"/>
<feature type="compositionally biased region" description="Gly residues" evidence="6">
    <location>
        <begin position="655"/>
        <end position="667"/>
    </location>
</feature>
<dbReference type="InterPro" id="IPR000504">
    <property type="entry name" value="RRM_dom"/>
</dbReference>
<dbReference type="InterPro" id="IPR035979">
    <property type="entry name" value="RBD_domain_sf"/>
</dbReference>
<feature type="compositionally biased region" description="Polar residues" evidence="6">
    <location>
        <begin position="512"/>
        <end position="529"/>
    </location>
</feature>
<keyword evidence="4" id="KW-0539">Nucleus</keyword>
<evidence type="ECO:0000259" key="8">
    <source>
        <dbReference type="PROSITE" id="PS51391"/>
    </source>
</evidence>
<name>A0A875RNI2_EENNA</name>
<feature type="compositionally biased region" description="Polar residues" evidence="6">
    <location>
        <begin position="221"/>
        <end position="233"/>
    </location>
</feature>
<feature type="domain" description="CID" evidence="8">
    <location>
        <begin position="1"/>
        <end position="144"/>
    </location>
</feature>
<feature type="compositionally biased region" description="Low complexity" evidence="6">
    <location>
        <begin position="169"/>
        <end position="197"/>
    </location>
</feature>
<gene>
    <name evidence="9" type="ORF">FOA43_001094</name>
</gene>
<dbReference type="GO" id="GO:0010629">
    <property type="term" value="P:negative regulation of gene expression"/>
    <property type="evidence" value="ECO:0007669"/>
    <property type="project" value="UniProtKB-ARBA"/>
</dbReference>
<accession>A0A875RNI2</accession>
<protein>
    <submittedName>
        <fullName evidence="9">Uncharacterized protein</fullName>
    </submittedName>
</protein>
<feature type="compositionally biased region" description="Polar residues" evidence="6">
    <location>
        <begin position="630"/>
        <end position="640"/>
    </location>
</feature>
<evidence type="ECO:0000256" key="1">
    <source>
        <dbReference type="ARBA" id="ARBA00004123"/>
    </source>
</evidence>
<dbReference type="GeneID" id="62194495"/>
<dbReference type="OrthoDB" id="79367at2759"/>
<dbReference type="Pfam" id="PF00076">
    <property type="entry name" value="RRM_1"/>
    <property type="match status" value="1"/>
</dbReference>
<organism evidence="9 10">
    <name type="scientific">Eeniella nana</name>
    <name type="common">Yeast</name>
    <name type="synonym">Brettanomyces nanus</name>
    <dbReference type="NCBI Taxonomy" id="13502"/>
    <lineage>
        <taxon>Eukaryota</taxon>
        <taxon>Fungi</taxon>
        <taxon>Dikarya</taxon>
        <taxon>Ascomycota</taxon>
        <taxon>Saccharomycotina</taxon>
        <taxon>Pichiomycetes</taxon>
        <taxon>Pichiales</taxon>
        <taxon>Pichiaceae</taxon>
        <taxon>Brettanomyces</taxon>
    </lineage>
</organism>
<dbReference type="Pfam" id="PF21380">
    <property type="entry name" value="Nrd1-Seb1_dom2"/>
    <property type="match status" value="1"/>
</dbReference>
<keyword evidence="3 5" id="KW-0694">RNA-binding</keyword>
<reference evidence="9" key="1">
    <citation type="submission" date="2020-10" db="EMBL/GenBank/DDBJ databases">
        <authorList>
            <person name="Roach M.J.R."/>
        </authorList>
    </citation>
    <scope>NUCLEOTIDE SEQUENCE</scope>
    <source>
        <strain evidence="9">CBS 1945</strain>
    </source>
</reference>
<sequence length="690" mass="73318">MGSLKPPGVSGSRIKKLKELFLSNVKQESQLVQKLYDGCKAAPASNKLGPLYVVDAVVRGLIDELSKAENAVESSKDEPSPDGTVSAAVAKIQALVVSIVDDAVANSNEDVKEKIRKLLEIWENCNTFDKNTLTKMKKSSFPTTTPPGSPPTKKKVKFAVDESKSDTISSSVAAGKSSSSSSSSLSTSSSGSGPKDPASVLAALANLAKKAPSPASNAANMTSAKSASPPSDQSSGIKPSVAGSSSSSDPNAIFQMLQNMNKSGRNGAPPPQQQQQQQQPQLQQQGGFGDAFGDPRRGGYSNNRGDRDRGGYRERDDRGRGYDRDGYAALGRRRERSPQRGLNPKPTHVEGEQNDQSNPHYREKHPVMDPTIPAGCISVYSRTIFIGGVPHSIDEIQLAQILRPYAEVQSVILNSERKHAFVKVYSRPEAEQVIQAFSVTHPSGLRARWGVGFGPRDCCDYQTGISTIPLNRLTEADKRWAVSAEWGGTGGLPLQAGIFVEEPDIEVGHGVSSKSISRKMPTNSSTNGPKSDGLPQTGHSSRGSFSPVNNSDNVPINYGGSGRGGYDDREGYNNNGNGNGNRGGYGSGYNNRGGYGGGYDSPSMGAPPMGVQQQQQPPVPGYGGNAPPVDQNQLMTTMMSAMQQMQQQQQQQGQPGQGAPGQPGQGAPGQPDMAQMFQNLASMMRQNQGH</sequence>
<feature type="compositionally biased region" description="Gly residues" evidence="6">
    <location>
        <begin position="577"/>
        <end position="599"/>
    </location>
</feature>
<feature type="region of interest" description="Disordered" evidence="6">
    <location>
        <begin position="213"/>
        <end position="367"/>
    </location>
</feature>
<evidence type="ECO:0000256" key="6">
    <source>
        <dbReference type="SAM" id="MobiDB-lite"/>
    </source>
</evidence>
<keyword evidence="10" id="KW-1185">Reference proteome</keyword>
<dbReference type="FunFam" id="3.30.70.330:FF:000397">
    <property type="entry name" value="RNA binding protein Nrd1"/>
    <property type="match status" value="1"/>
</dbReference>
<feature type="compositionally biased region" description="Low complexity" evidence="6">
    <location>
        <begin position="641"/>
        <end position="654"/>
    </location>
</feature>
<keyword evidence="2" id="KW-0597">Phosphoprotein</keyword>
<dbReference type="GO" id="GO:0031126">
    <property type="term" value="P:sno(s)RNA 3'-end processing"/>
    <property type="evidence" value="ECO:0007669"/>
    <property type="project" value="UniProtKB-ARBA"/>
</dbReference>
<dbReference type="PROSITE" id="PS50102">
    <property type="entry name" value="RRM"/>
    <property type="match status" value="1"/>
</dbReference>
<dbReference type="InterPro" id="IPR048892">
    <property type="entry name" value="Nrd1_Seb1_dom2"/>
</dbReference>
<evidence type="ECO:0000256" key="5">
    <source>
        <dbReference type="PROSITE-ProRule" id="PRU00176"/>
    </source>
</evidence>
<dbReference type="GO" id="GO:0005634">
    <property type="term" value="C:nucleus"/>
    <property type="evidence" value="ECO:0007669"/>
    <property type="project" value="UniProtKB-SubCell"/>
</dbReference>
<feature type="compositionally biased region" description="Low complexity" evidence="6">
    <location>
        <begin position="273"/>
        <end position="285"/>
    </location>
</feature>
<dbReference type="SMART" id="SM00360">
    <property type="entry name" value="RRM"/>
    <property type="match status" value="1"/>
</dbReference>
<dbReference type="InterPro" id="IPR012677">
    <property type="entry name" value="Nucleotide-bd_a/b_plait_sf"/>
</dbReference>